<dbReference type="InterPro" id="IPR004401">
    <property type="entry name" value="YbaB/EbfC"/>
</dbReference>
<evidence type="ECO:0000313" key="1">
    <source>
        <dbReference type="EMBL" id="MDV7015596.1"/>
    </source>
</evidence>
<dbReference type="SUPFAM" id="SSF82607">
    <property type="entry name" value="YbaB-like"/>
    <property type="match status" value="1"/>
</dbReference>
<gene>
    <name evidence="1" type="ORF">R4F53_25330</name>
</gene>
<reference evidence="1" key="1">
    <citation type="submission" date="2023-10" db="EMBL/GenBank/DDBJ databases">
        <title>Characterization and genome sequence of Mycobacterium intracellulare ABSURDO, a novel pathogenic isolate with three colony morphotypes that vary in growth and acid-fastness.</title>
        <authorList>
            <person name="Jude B.A."/>
            <person name="Robinson R.T."/>
        </authorList>
    </citation>
    <scope>NUCLEOTIDE SEQUENCE</scope>
    <source>
        <strain evidence="1">ABSURDO Component B</strain>
    </source>
</reference>
<comment type="caution">
    <text evidence="1">The sequence shown here is derived from an EMBL/GenBank/DDBJ whole genome shotgun (WGS) entry which is preliminary data.</text>
</comment>
<dbReference type="InterPro" id="IPR036894">
    <property type="entry name" value="YbaB-like_sf"/>
</dbReference>
<protein>
    <submittedName>
        <fullName evidence="1">YbaB/EbfC family nucleoid-associated protein</fullName>
    </submittedName>
</protein>
<dbReference type="Pfam" id="PF02575">
    <property type="entry name" value="YbaB_DNA_bd"/>
    <property type="match status" value="1"/>
</dbReference>
<name>A0AAE4UBW6_MYCIT</name>
<dbReference type="AlphaFoldDB" id="A0AAE4UBW6"/>
<dbReference type="RefSeq" id="WP_308011501.1">
    <property type="nucleotide sequence ID" value="NZ_JAEKMV010000012.1"/>
</dbReference>
<organism evidence="1 2">
    <name type="scientific">Mycobacterium intracellulare</name>
    <dbReference type="NCBI Taxonomy" id="1767"/>
    <lineage>
        <taxon>Bacteria</taxon>
        <taxon>Bacillati</taxon>
        <taxon>Actinomycetota</taxon>
        <taxon>Actinomycetes</taxon>
        <taxon>Mycobacteriales</taxon>
        <taxon>Mycobacteriaceae</taxon>
        <taxon>Mycobacterium</taxon>
        <taxon>Mycobacterium avium complex (MAC)</taxon>
    </lineage>
</organism>
<accession>A0AAE4UBW6</accession>
<sequence>MRDPAHPAIARMVEQFQMVMSLLDQQVRRMQTASFVVSDETETIEVTMNGHLRLTGLVIDPGILSLGAQEVSRRINEALSAARDFVNEWVEEDVGDLEARVVDALMELRDLPPPT</sequence>
<dbReference type="EMBL" id="JAWLLD010000044">
    <property type="protein sequence ID" value="MDV7015596.1"/>
    <property type="molecule type" value="Genomic_DNA"/>
</dbReference>
<dbReference type="GO" id="GO:0003677">
    <property type="term" value="F:DNA binding"/>
    <property type="evidence" value="ECO:0007669"/>
    <property type="project" value="InterPro"/>
</dbReference>
<proteinExistence type="predicted"/>
<evidence type="ECO:0000313" key="2">
    <source>
        <dbReference type="Proteomes" id="UP001187143"/>
    </source>
</evidence>
<dbReference type="Gene3D" id="3.30.1310.10">
    <property type="entry name" value="Nucleoid-associated protein YbaB-like domain"/>
    <property type="match status" value="1"/>
</dbReference>
<dbReference type="Proteomes" id="UP001187143">
    <property type="component" value="Unassembled WGS sequence"/>
</dbReference>